<dbReference type="SUPFAM" id="SSF47802">
    <property type="entry name" value="DNA polymerase beta, N-terminal domain-like"/>
    <property type="match status" value="1"/>
</dbReference>
<dbReference type="InterPro" id="IPR050243">
    <property type="entry name" value="PHP_phosphatase"/>
</dbReference>
<dbReference type="InterPro" id="IPR004013">
    <property type="entry name" value="PHP_dom"/>
</dbReference>
<dbReference type="PANTHER" id="PTHR36928">
    <property type="entry name" value="PHOSPHATASE YCDX-RELATED"/>
    <property type="match status" value="1"/>
</dbReference>
<proteinExistence type="predicted"/>
<accession>A0ABT9DCW7</accession>
<reference evidence="2 3" key="1">
    <citation type="submission" date="2023-07" db="EMBL/GenBank/DDBJ databases">
        <title>Description of novel actinomycetes strains, isolated from tidal flat sediment.</title>
        <authorList>
            <person name="Lu C."/>
        </authorList>
    </citation>
    <scope>NUCLEOTIDE SEQUENCE [LARGE SCALE GENOMIC DNA]</scope>
    <source>
        <strain evidence="2 3">SYSU T00b441</strain>
    </source>
</reference>
<evidence type="ECO:0000313" key="3">
    <source>
        <dbReference type="Proteomes" id="UP001232536"/>
    </source>
</evidence>
<dbReference type="InterPro" id="IPR027421">
    <property type="entry name" value="DNA_pol_lamdba_lyase_dom_sf"/>
</dbReference>
<dbReference type="EMBL" id="JAUQYP010000001">
    <property type="protein sequence ID" value="MDO8108038.1"/>
    <property type="molecule type" value="Genomic_DNA"/>
</dbReference>
<dbReference type="InterPro" id="IPR016195">
    <property type="entry name" value="Pol/histidinol_Pase-like"/>
</dbReference>
<feature type="domain" description="Polymerase/histidinol phosphatase N-terminal" evidence="1">
    <location>
        <begin position="120"/>
        <end position="203"/>
    </location>
</feature>
<protein>
    <submittedName>
        <fullName evidence="2">PHP domain-containing protein</fullName>
    </submittedName>
</protein>
<comment type="caution">
    <text evidence="2">The sequence shown here is derived from an EMBL/GenBank/DDBJ whole genome shotgun (WGS) entry which is preliminary data.</text>
</comment>
<gene>
    <name evidence="2" type="ORF">Q6348_12605</name>
</gene>
<dbReference type="CDD" id="cd07436">
    <property type="entry name" value="PHP_PolX"/>
    <property type="match status" value="1"/>
</dbReference>
<dbReference type="InterPro" id="IPR047967">
    <property type="entry name" value="PolX_PHP"/>
</dbReference>
<name>A0ABT9DCW7_9CELL</name>
<dbReference type="SMART" id="SM00481">
    <property type="entry name" value="POLIIIAc"/>
    <property type="match status" value="1"/>
</dbReference>
<dbReference type="InterPro" id="IPR003141">
    <property type="entry name" value="Pol/His_phosphatase_N"/>
</dbReference>
<sequence>MHPGGPAPGPADEPGRDEVVSTLHRISFLLERAQAAEYRAAAYRRAGDRVRDLDAGAWAELRGTGAWTGLPDVGSSTAAVIVDVLAGRTPEALAALESDLARRLAGATDAGRELRGRLRGDLHAHSDASDGATPIADMALAAVRIGHEYQAITDHSPRLTVAHGLSADRLRAQIAQVAAMNTVLDCGDRPLRLLTGIEVDVLADGGLDQAPGLLRELDVVVASVHSQLRMDRAAMTRRMVAAVSNPATDVLGHCTGRRVRGRPRPPSEFDAEAVFAACAEHHVAVEVNARPDRQDPPDELIAVAARAGCLFSIDSDAHAPGQLDWLVDGCDRLAVHGVDPDRVVTTWPVGRLLEWTHRH</sequence>
<evidence type="ECO:0000313" key="2">
    <source>
        <dbReference type="EMBL" id="MDO8108038.1"/>
    </source>
</evidence>
<evidence type="ECO:0000259" key="1">
    <source>
        <dbReference type="SMART" id="SM00481"/>
    </source>
</evidence>
<dbReference type="NCBIfam" id="NF005928">
    <property type="entry name" value="PRK07945.1"/>
    <property type="match status" value="1"/>
</dbReference>
<dbReference type="Gene3D" id="3.20.20.140">
    <property type="entry name" value="Metal-dependent hydrolases"/>
    <property type="match status" value="1"/>
</dbReference>
<dbReference type="SUPFAM" id="SSF89550">
    <property type="entry name" value="PHP domain-like"/>
    <property type="match status" value="1"/>
</dbReference>
<keyword evidence="3" id="KW-1185">Reference proteome</keyword>
<dbReference type="Proteomes" id="UP001232536">
    <property type="component" value="Unassembled WGS sequence"/>
</dbReference>
<dbReference type="Gene3D" id="1.10.150.110">
    <property type="entry name" value="DNA polymerase beta, N-terminal domain-like"/>
    <property type="match status" value="1"/>
</dbReference>
<organism evidence="2 3">
    <name type="scientific">Actinotalea lenta</name>
    <dbReference type="NCBI Taxonomy" id="3064654"/>
    <lineage>
        <taxon>Bacteria</taxon>
        <taxon>Bacillati</taxon>
        <taxon>Actinomycetota</taxon>
        <taxon>Actinomycetes</taxon>
        <taxon>Micrococcales</taxon>
        <taxon>Cellulomonadaceae</taxon>
        <taxon>Actinotalea</taxon>
    </lineage>
</organism>
<dbReference type="Pfam" id="PF02811">
    <property type="entry name" value="PHP"/>
    <property type="match status" value="1"/>
</dbReference>
<dbReference type="PANTHER" id="PTHR36928:SF1">
    <property type="entry name" value="PHOSPHATASE YCDX-RELATED"/>
    <property type="match status" value="1"/>
</dbReference>